<accession>G0WE43</accession>
<evidence type="ECO:0000256" key="7">
    <source>
        <dbReference type="ARBA" id="ARBA00071058"/>
    </source>
</evidence>
<dbReference type="InterPro" id="IPR036167">
    <property type="entry name" value="tRNA_intron_Endo_cat-like_sf"/>
</dbReference>
<dbReference type="GO" id="GO:0000213">
    <property type="term" value="F:tRNA-intron lyase activity"/>
    <property type="evidence" value="ECO:0007669"/>
    <property type="project" value="UniProtKB-UniRule"/>
</dbReference>
<evidence type="ECO:0000259" key="11">
    <source>
        <dbReference type="Pfam" id="PF01974"/>
    </source>
</evidence>
<dbReference type="OMA" id="YSHPYWK"/>
<dbReference type="Pfam" id="PF01974">
    <property type="entry name" value="tRNA_int_endo"/>
    <property type="match status" value="1"/>
</dbReference>
<dbReference type="CDD" id="cd22363">
    <property type="entry name" value="tRNA-intron_lyase_C"/>
    <property type="match status" value="1"/>
</dbReference>
<dbReference type="AlphaFoldDB" id="G0WE43"/>
<name>G0WE43_NAUDC</name>
<dbReference type="NCBIfam" id="TIGR00324">
    <property type="entry name" value="endA"/>
    <property type="match status" value="1"/>
</dbReference>
<dbReference type="InterPro" id="IPR006676">
    <property type="entry name" value="tRNA_splic"/>
</dbReference>
<proteinExistence type="inferred from homology"/>
<keyword evidence="3 8" id="KW-0819">tRNA processing</keyword>
<dbReference type="RefSeq" id="XP_003671297.2">
    <property type="nucleotide sequence ID" value="XM_003671249.2"/>
</dbReference>
<evidence type="ECO:0000256" key="5">
    <source>
        <dbReference type="ARBA" id="ARBA00054838"/>
    </source>
</evidence>
<feature type="coiled-coil region" evidence="10">
    <location>
        <begin position="117"/>
        <end position="155"/>
    </location>
</feature>
<dbReference type="Proteomes" id="UP000000689">
    <property type="component" value="Chromosome 7"/>
</dbReference>
<evidence type="ECO:0000256" key="2">
    <source>
        <dbReference type="ARBA" id="ARBA00012573"/>
    </source>
</evidence>
<protein>
    <recommendedName>
        <fullName evidence="7 8">tRNA-splicing endonuclease subunit Sen2</fullName>
        <ecNumber evidence="2 8">4.6.1.16</ecNumber>
    </recommendedName>
</protein>
<keyword evidence="4 8" id="KW-0456">Lyase</keyword>
<dbReference type="PANTHER" id="PTHR21227">
    <property type="entry name" value="TRNA-SPLICING ENDONUCLEASE SUBUNIT SEN2"/>
    <property type="match status" value="1"/>
</dbReference>
<dbReference type="SUPFAM" id="SSF53032">
    <property type="entry name" value="tRNA-intron endonuclease catalytic domain-like"/>
    <property type="match status" value="1"/>
</dbReference>
<evidence type="ECO:0000256" key="4">
    <source>
        <dbReference type="ARBA" id="ARBA00023239"/>
    </source>
</evidence>
<feature type="active site" evidence="9">
    <location>
        <position position="292"/>
    </location>
</feature>
<dbReference type="GO" id="GO:0000379">
    <property type="term" value="P:tRNA-type intron splice site recognition and cleavage"/>
    <property type="evidence" value="ECO:0007669"/>
    <property type="project" value="EnsemblFungi"/>
</dbReference>
<reference evidence="12 13" key="1">
    <citation type="journal article" date="2011" name="Proc. Natl. Acad. Sci. U.S.A.">
        <title>Evolutionary erosion of yeast sex chromosomes by mating-type switching accidents.</title>
        <authorList>
            <person name="Gordon J.L."/>
            <person name="Armisen D."/>
            <person name="Proux-Wera E."/>
            <person name="Oheigeartaigh S.S."/>
            <person name="Byrne K.P."/>
            <person name="Wolfe K.H."/>
        </authorList>
    </citation>
    <scope>NUCLEOTIDE SEQUENCE [LARGE SCALE GENOMIC DNA]</scope>
    <source>
        <strain evidence="13">ATCC 10597 / BCRC 20456 / CBS 421 / NBRC 0211 / NRRL Y-12639</strain>
    </source>
</reference>
<evidence type="ECO:0000313" key="13">
    <source>
        <dbReference type="Proteomes" id="UP000000689"/>
    </source>
</evidence>
<evidence type="ECO:0000256" key="9">
    <source>
        <dbReference type="PIRSR" id="PIRSR011789-1"/>
    </source>
</evidence>
<dbReference type="PIRSF" id="PIRSF011789">
    <property type="entry name" value="tRNA_splic_SEN2"/>
    <property type="match status" value="1"/>
</dbReference>
<comment type="function">
    <text evidence="5">Constitutes one of the two catalytic subunit of the tRNA-splicing endonuclease complex, a complex responsible for identification and cleavage of the splice sites in pre-tRNA. It cleaves pre-tRNA at the 5'- and 3'-splice sites to release the intron. The products are an intron and two tRNA half-molecules bearing 2',3'-cyclic phosphate and 5'-OH termini. There are no conserved sequences at the splice sites, but the intron is invariably located at the same site in the gene, placing the splice sites an invariant distance from the constant structural features of the tRNA body. This subunit may anchor the endonuclease complex to the nuclear membrane. Probably carries the active site for 5'-splice site cleavage.</text>
</comment>
<keyword evidence="10" id="KW-0175">Coiled coil</keyword>
<dbReference type="OrthoDB" id="10249562at2759"/>
<evidence type="ECO:0000256" key="3">
    <source>
        <dbReference type="ARBA" id="ARBA00022694"/>
    </source>
</evidence>
<dbReference type="EMBL" id="HE580273">
    <property type="protein sequence ID" value="CCD26054.2"/>
    <property type="molecule type" value="Genomic_DNA"/>
</dbReference>
<evidence type="ECO:0000256" key="6">
    <source>
        <dbReference type="ARBA" id="ARBA00062061"/>
    </source>
</evidence>
<dbReference type="EC" id="4.6.1.16" evidence="2 8"/>
<dbReference type="GeneID" id="11497450"/>
<dbReference type="STRING" id="1071378.G0WE43"/>
<dbReference type="GO" id="GO:0003676">
    <property type="term" value="F:nucleic acid binding"/>
    <property type="evidence" value="ECO:0007669"/>
    <property type="project" value="InterPro"/>
</dbReference>
<dbReference type="GO" id="GO:0000214">
    <property type="term" value="C:tRNA-intron endonuclease complex"/>
    <property type="evidence" value="ECO:0007669"/>
    <property type="project" value="UniProtKB-UniRule"/>
</dbReference>
<dbReference type="FunFam" id="3.40.1350.10:FF:000011">
    <property type="entry name" value="tRNA-splicing endonuclease subunit Sen2"/>
    <property type="match status" value="1"/>
</dbReference>
<gene>
    <name evidence="12" type="primary">NDAI0G02770</name>
    <name evidence="12" type="ordered locus">NDAI_0G02770</name>
</gene>
<dbReference type="InterPro" id="IPR016589">
    <property type="entry name" value="tRNA_splic_SEN2"/>
</dbReference>
<comment type="similarity">
    <text evidence="1 8">Belongs to the tRNA-intron endonuclease family.</text>
</comment>
<dbReference type="InterPro" id="IPR011856">
    <property type="entry name" value="tRNA_endonuc-like_dom_sf"/>
</dbReference>
<dbReference type="InterPro" id="IPR006677">
    <property type="entry name" value="tRNA_intron_Endonuc_cat-like"/>
</dbReference>
<organism evidence="12 13">
    <name type="scientific">Naumovozyma dairenensis (strain ATCC 10597 / BCRC 20456 / CBS 421 / NBRC 0211 / NRRL Y-12639)</name>
    <name type="common">Saccharomyces dairenensis</name>
    <dbReference type="NCBI Taxonomy" id="1071378"/>
    <lineage>
        <taxon>Eukaryota</taxon>
        <taxon>Fungi</taxon>
        <taxon>Dikarya</taxon>
        <taxon>Ascomycota</taxon>
        <taxon>Saccharomycotina</taxon>
        <taxon>Saccharomycetes</taxon>
        <taxon>Saccharomycetales</taxon>
        <taxon>Saccharomycetaceae</taxon>
        <taxon>Naumovozyma</taxon>
    </lineage>
</organism>
<dbReference type="eggNOG" id="KOG4685">
    <property type="taxonomic scope" value="Eukaryota"/>
</dbReference>
<sequence length="380" mass="44385">MAKGSRQYSLRYKYPLPIHPIDDLPPLILHNPISWAYWIYKYIRSSNNVKDKIHVDIIGNRYPRILVKDDVQMLYLWDNGFFGTGQLSRSEPTWKSRTEARLDADDSIAADKSQLTLEKVTQRRRLQRLEFKKMREQLENQLLQLRRSGGSKEQEYALLEREREALRDFKAQQSFHDELDNVATDEGQINGGENEISVREEDSELIDGNGNIKQLEALELMPVEAIFLTFALPVLDIDMSSLFTRLHAYSSGDIEYKNIHNLMIQYVSYHHYRSHGWCVRSGIKFGCDYLLYKRGPPFQHAEFCIVTMDAHTTKDYTWYSSIARVCGGARKTLVLCYVERLISEEKVMALLNKRDYAGIFSSYKINEVTYKRWVPGKNRD</sequence>
<dbReference type="Gene3D" id="3.40.1350.10">
    <property type="match status" value="1"/>
</dbReference>
<dbReference type="PANTHER" id="PTHR21227:SF0">
    <property type="entry name" value="TRNA-SPLICING ENDONUCLEASE SUBUNIT SEN2"/>
    <property type="match status" value="1"/>
</dbReference>
<feature type="active site" evidence="9">
    <location>
        <position position="300"/>
    </location>
</feature>
<feature type="domain" description="tRNA intron endonuclease catalytic" evidence="11">
    <location>
        <begin position="264"/>
        <end position="340"/>
    </location>
</feature>
<evidence type="ECO:0000256" key="10">
    <source>
        <dbReference type="SAM" id="Coils"/>
    </source>
</evidence>
<dbReference type="KEGG" id="ndi:NDAI_0G02770"/>
<dbReference type="HOGENOM" id="CLU_012847_2_0_1"/>
<feature type="active site" evidence="9">
    <location>
        <position position="331"/>
    </location>
</feature>
<comment type="subunit">
    <text evidence="6">Heterotetramer composed of SEN2, SEN15, SEN34 and SEN54. Interacts directly with SEN54.</text>
</comment>
<evidence type="ECO:0000256" key="8">
    <source>
        <dbReference type="PIRNR" id="PIRNR011789"/>
    </source>
</evidence>
<evidence type="ECO:0000313" key="12">
    <source>
        <dbReference type="EMBL" id="CCD26054.2"/>
    </source>
</evidence>
<evidence type="ECO:0000256" key="1">
    <source>
        <dbReference type="ARBA" id="ARBA00008078"/>
    </source>
</evidence>
<dbReference type="GO" id="GO:0005741">
    <property type="term" value="C:mitochondrial outer membrane"/>
    <property type="evidence" value="ECO:0007669"/>
    <property type="project" value="EnsemblFungi"/>
</dbReference>
<keyword evidence="13" id="KW-1185">Reference proteome</keyword>